<dbReference type="GO" id="GO:0016740">
    <property type="term" value="F:transferase activity"/>
    <property type="evidence" value="ECO:0007669"/>
    <property type="project" value="UniProtKB-KW"/>
</dbReference>
<dbReference type="AlphaFoldDB" id="A0A830CW09"/>
<sequence length="187" mass="21025">MLICIIRMNALGESLCRRETVAFLPFRTGGSESRHLTTTFAGKTKSKQAKRTTSEITRQKAVYIGTKERMELPKDKSFHVNKGCLEELMGFIPLEKQEELDKFLAGGLDTNNKGKGKADGKKDEYTAGQINTERDKSRVSSSGEPSRKTLKTQANVDIRSSPRHPRRMTIPRVTRAWMGVHMGKLIN</sequence>
<proteinExistence type="predicted"/>
<comment type="caution">
    <text evidence="2">The sequence shown here is derived from an EMBL/GenBank/DDBJ whole genome shotgun (WGS) entry which is preliminary data.</text>
</comment>
<organism evidence="2 3">
    <name type="scientific">Phtheirospermum japonicum</name>
    <dbReference type="NCBI Taxonomy" id="374723"/>
    <lineage>
        <taxon>Eukaryota</taxon>
        <taxon>Viridiplantae</taxon>
        <taxon>Streptophyta</taxon>
        <taxon>Embryophyta</taxon>
        <taxon>Tracheophyta</taxon>
        <taxon>Spermatophyta</taxon>
        <taxon>Magnoliopsida</taxon>
        <taxon>eudicotyledons</taxon>
        <taxon>Gunneridae</taxon>
        <taxon>Pentapetalae</taxon>
        <taxon>asterids</taxon>
        <taxon>lamiids</taxon>
        <taxon>Lamiales</taxon>
        <taxon>Orobanchaceae</taxon>
        <taxon>Orobanchaceae incertae sedis</taxon>
        <taxon>Phtheirospermum</taxon>
    </lineage>
</organism>
<dbReference type="Proteomes" id="UP000653305">
    <property type="component" value="Unassembled WGS sequence"/>
</dbReference>
<keyword evidence="2" id="KW-0808">Transferase</keyword>
<evidence type="ECO:0000256" key="1">
    <source>
        <dbReference type="SAM" id="MobiDB-lite"/>
    </source>
</evidence>
<protein>
    <submittedName>
        <fullName evidence="2">Omega-hydroxypalmitate o-feruloyl transferase</fullName>
    </submittedName>
</protein>
<evidence type="ECO:0000313" key="2">
    <source>
        <dbReference type="EMBL" id="GFQ04758.1"/>
    </source>
</evidence>
<feature type="region of interest" description="Disordered" evidence="1">
    <location>
        <begin position="132"/>
        <end position="168"/>
    </location>
</feature>
<evidence type="ECO:0000313" key="3">
    <source>
        <dbReference type="Proteomes" id="UP000653305"/>
    </source>
</evidence>
<name>A0A830CW09_9LAMI</name>
<accession>A0A830CW09</accession>
<keyword evidence="3" id="KW-1185">Reference proteome</keyword>
<gene>
    <name evidence="2" type="ORF">PHJA_002619800</name>
</gene>
<dbReference type="EMBL" id="BMAC01000973">
    <property type="protein sequence ID" value="GFQ04758.1"/>
    <property type="molecule type" value="Genomic_DNA"/>
</dbReference>
<reference evidence="2" key="1">
    <citation type="submission" date="2020-07" db="EMBL/GenBank/DDBJ databases">
        <title>Ethylene signaling mediates host invasion by parasitic plants.</title>
        <authorList>
            <person name="Yoshida S."/>
        </authorList>
    </citation>
    <scope>NUCLEOTIDE SEQUENCE</scope>
    <source>
        <strain evidence="2">Okayama</strain>
    </source>
</reference>